<gene>
    <name evidence="5" type="primary">PTEN</name>
    <name evidence="5" type="ORF">Cantr_01272</name>
</gene>
<evidence type="ECO:0000313" key="6">
    <source>
        <dbReference type="Proteomes" id="UP000253472"/>
    </source>
</evidence>
<dbReference type="PANTHER" id="PTHR12305">
    <property type="entry name" value="PHOSPHATASE WITH HOMOLOGY TO TENSIN"/>
    <property type="match status" value="1"/>
</dbReference>
<dbReference type="GO" id="GO:0004725">
    <property type="term" value="F:protein tyrosine phosphatase activity"/>
    <property type="evidence" value="ECO:0007669"/>
    <property type="project" value="TreeGrafter"/>
</dbReference>
<dbReference type="GO" id="GO:0046856">
    <property type="term" value="P:phosphatidylinositol dephosphorylation"/>
    <property type="evidence" value="ECO:0007669"/>
    <property type="project" value="TreeGrafter"/>
</dbReference>
<dbReference type="GO" id="GO:0051896">
    <property type="term" value="P:regulation of phosphatidylinositol 3-kinase/protein kinase B signal transduction"/>
    <property type="evidence" value="ECO:0007669"/>
    <property type="project" value="TreeGrafter"/>
</dbReference>
<dbReference type="InterPro" id="IPR016130">
    <property type="entry name" value="Tyr_Pase_AS"/>
</dbReference>
<dbReference type="PROSITE" id="PS00383">
    <property type="entry name" value="TYR_PHOSPHATASE_1"/>
    <property type="match status" value="1"/>
</dbReference>
<evidence type="ECO:0000256" key="1">
    <source>
        <dbReference type="ARBA" id="ARBA00013015"/>
    </source>
</evidence>
<comment type="caution">
    <text evidence="5">The sequence shown here is derived from an EMBL/GenBank/DDBJ whole genome shotgun (WGS) entry which is preliminary data.</text>
</comment>
<dbReference type="OrthoDB" id="16692at2759"/>
<protein>
    <recommendedName>
        <fullName evidence="1">phosphatidylinositol-3,4,5-trisphosphate 3-phosphatase</fullName>
        <ecNumber evidence="1">3.1.3.67</ecNumber>
    </recommendedName>
</protein>
<dbReference type="EMBL" id="QLNQ01000020">
    <property type="protein sequence ID" value="RCK65566.1"/>
    <property type="molecule type" value="Genomic_DNA"/>
</dbReference>
<evidence type="ECO:0000256" key="2">
    <source>
        <dbReference type="ARBA" id="ARBA00022801"/>
    </source>
</evidence>
<dbReference type="STRING" id="5486.A0A367YI52"/>
<feature type="domain" description="Phosphatase tensin-type" evidence="4">
    <location>
        <begin position="19"/>
        <end position="194"/>
    </location>
</feature>
<evidence type="ECO:0000313" key="5">
    <source>
        <dbReference type="EMBL" id="RCK65566.1"/>
    </source>
</evidence>
<reference evidence="5 6" key="1">
    <citation type="submission" date="2018-06" db="EMBL/GenBank/DDBJ databases">
        <title>Whole genome sequencing of Candida tropicalis (genome annotated by CSBL at Korea University).</title>
        <authorList>
            <person name="Ahn J."/>
        </authorList>
    </citation>
    <scope>NUCLEOTIDE SEQUENCE [LARGE SCALE GENOMIC DNA]</scope>
    <source>
        <strain evidence="5 6">ATCC 20962</strain>
    </source>
</reference>
<evidence type="ECO:0000259" key="3">
    <source>
        <dbReference type="PROSITE" id="PS50056"/>
    </source>
</evidence>
<dbReference type="InterPro" id="IPR051281">
    <property type="entry name" value="Dual-spec_lipid-protein_phosph"/>
</dbReference>
<sequence>MRVIKSLIRSLVASPKRPYYDTDTKLQLDLAYVTPNVIVTSAPVSSYLESWYRYPLDDLLVYLKSKHGDNWHLFNFRGEGAGYSYEQVSGKVSHYPFPDHYPPTMEIMIGCVSEMAQFLRSSTQNVAVLHCKAGKGRSGTLCCAYLIYQLREFTLEHILLLYTLRRMNTFAGEGISIKSQKRYLGYWYECVHSEALREKYLSWQPGVLRIASIRFRGISSSNLFGLGLSLLEYVKQEQNTVVRPLVKFTESNSHVKQYGEWTIYKLNEPLLVSSEDLMVGVKSWCYLWFNVYFESGCNNEHGDGSHQANFAWNEFDGFKALTRRDQGCLMRWKFIGETTNLDIELLYTHVNLHVFHYQSLTKTASMLSAPNLDASYRSLFTSWTLDFALVKGFVILTSS</sequence>
<organism evidence="5 6">
    <name type="scientific">Candida viswanathii</name>
    <dbReference type="NCBI Taxonomy" id="5486"/>
    <lineage>
        <taxon>Eukaryota</taxon>
        <taxon>Fungi</taxon>
        <taxon>Dikarya</taxon>
        <taxon>Ascomycota</taxon>
        <taxon>Saccharomycotina</taxon>
        <taxon>Pichiomycetes</taxon>
        <taxon>Debaryomycetaceae</taxon>
        <taxon>Candida/Lodderomyces clade</taxon>
        <taxon>Candida</taxon>
    </lineage>
</organism>
<dbReference type="InterPro" id="IPR057023">
    <property type="entry name" value="PTP-SAK"/>
</dbReference>
<dbReference type="GO" id="GO:0005829">
    <property type="term" value="C:cytosol"/>
    <property type="evidence" value="ECO:0007669"/>
    <property type="project" value="TreeGrafter"/>
</dbReference>
<feature type="domain" description="Tyrosine specific protein phosphatases" evidence="3">
    <location>
        <begin position="113"/>
        <end position="166"/>
    </location>
</feature>
<dbReference type="EC" id="3.1.3.67" evidence="1"/>
<name>A0A367YI52_9ASCO</name>
<dbReference type="SMART" id="SM00404">
    <property type="entry name" value="PTPc_motif"/>
    <property type="match status" value="1"/>
</dbReference>
<proteinExistence type="predicted"/>
<dbReference type="GO" id="GO:0005886">
    <property type="term" value="C:plasma membrane"/>
    <property type="evidence" value="ECO:0007669"/>
    <property type="project" value="TreeGrafter"/>
</dbReference>
<dbReference type="InterPro" id="IPR029021">
    <property type="entry name" value="Prot-tyrosine_phosphatase-like"/>
</dbReference>
<dbReference type="GO" id="GO:0043491">
    <property type="term" value="P:phosphatidylinositol 3-kinase/protein kinase B signal transduction"/>
    <property type="evidence" value="ECO:0007669"/>
    <property type="project" value="TreeGrafter"/>
</dbReference>
<dbReference type="CDD" id="cd14497">
    <property type="entry name" value="PTP_PTEN-like"/>
    <property type="match status" value="1"/>
</dbReference>
<dbReference type="PROSITE" id="PS51181">
    <property type="entry name" value="PPASE_TENSIN"/>
    <property type="match status" value="1"/>
</dbReference>
<dbReference type="GO" id="GO:0016314">
    <property type="term" value="F:phosphatidylinositol-3,4,5-trisphosphate 3-phosphatase activity"/>
    <property type="evidence" value="ECO:0007669"/>
    <property type="project" value="UniProtKB-EC"/>
</dbReference>
<keyword evidence="2" id="KW-0378">Hydrolase</keyword>
<dbReference type="Proteomes" id="UP000253472">
    <property type="component" value="Unassembled WGS sequence"/>
</dbReference>
<dbReference type="InterPro" id="IPR000387">
    <property type="entry name" value="Tyr_Pase_dom"/>
</dbReference>
<dbReference type="GO" id="GO:0042995">
    <property type="term" value="C:cell projection"/>
    <property type="evidence" value="ECO:0007669"/>
    <property type="project" value="TreeGrafter"/>
</dbReference>
<dbReference type="AlphaFoldDB" id="A0A367YI52"/>
<dbReference type="PROSITE" id="PS50056">
    <property type="entry name" value="TYR_PHOSPHATASE_2"/>
    <property type="match status" value="1"/>
</dbReference>
<keyword evidence="6" id="KW-1185">Reference proteome</keyword>
<dbReference type="Pfam" id="PF22784">
    <property type="entry name" value="PTP-SAK"/>
    <property type="match status" value="1"/>
</dbReference>
<dbReference type="InterPro" id="IPR029023">
    <property type="entry name" value="Tensin_phosphatase"/>
</dbReference>
<dbReference type="InterPro" id="IPR003595">
    <property type="entry name" value="Tyr_Pase_cat"/>
</dbReference>
<dbReference type="PANTHER" id="PTHR12305:SF81">
    <property type="entry name" value="PHOSPHATIDYLINOSITOL 3,4,5-TRISPHOSPHATE 3-PHOSPHATASE AND DUAL-SPECIFICITY PROTEIN PHOSPHATASE PTEN"/>
    <property type="match status" value="1"/>
</dbReference>
<dbReference type="GO" id="GO:0005634">
    <property type="term" value="C:nucleus"/>
    <property type="evidence" value="ECO:0007669"/>
    <property type="project" value="TreeGrafter"/>
</dbReference>
<dbReference type="SUPFAM" id="SSF52799">
    <property type="entry name" value="(Phosphotyrosine protein) phosphatases II"/>
    <property type="match status" value="1"/>
</dbReference>
<dbReference type="Gene3D" id="3.90.190.10">
    <property type="entry name" value="Protein tyrosine phosphatase superfamily"/>
    <property type="match status" value="1"/>
</dbReference>
<accession>A0A367YI52</accession>
<evidence type="ECO:0000259" key="4">
    <source>
        <dbReference type="PROSITE" id="PS51181"/>
    </source>
</evidence>